<dbReference type="Proteomes" id="UP000289437">
    <property type="component" value="Unassembled WGS sequence"/>
</dbReference>
<gene>
    <name evidence="1" type="ORF">GRAN_0421</name>
</gene>
<organism evidence="1 2">
    <name type="scientific">Granulicella sibirica</name>
    <dbReference type="NCBI Taxonomy" id="2479048"/>
    <lineage>
        <taxon>Bacteria</taxon>
        <taxon>Pseudomonadati</taxon>
        <taxon>Acidobacteriota</taxon>
        <taxon>Terriglobia</taxon>
        <taxon>Terriglobales</taxon>
        <taxon>Acidobacteriaceae</taxon>
        <taxon>Granulicella</taxon>
    </lineage>
</organism>
<accession>A0A4Q0T6B3</accession>
<evidence type="ECO:0000313" key="1">
    <source>
        <dbReference type="EMBL" id="RXH57111.1"/>
    </source>
</evidence>
<dbReference type="OrthoDB" id="1488930at2"/>
<sequence>MPEGESKSKAIREWIAGLLLPVAIFAYTLSKDRADEQQRELDRVATIIKSLGSTSEAERSLARSYITYLSRHNEAPQEALDLLQANYATASTPAESAAIRQTIETVQQQDTKQAPNTPSVVNNLPYKVFLQIRDNDDRPTAVLVQRALIANNILAPGIELVADHGPDKNTVFYFHPEDLKEAQTISKKLTDAGIPAEPVDGSQYTSFKAISVPQRQLEIWLIKGAKPTSNQ</sequence>
<reference evidence="1 2" key="1">
    <citation type="submission" date="2018-11" db="EMBL/GenBank/DDBJ databases">
        <authorList>
            <person name="Mardanov A.V."/>
            <person name="Ravin N.V."/>
            <person name="Dedysh S.N."/>
        </authorList>
    </citation>
    <scope>NUCLEOTIDE SEQUENCE [LARGE SCALE GENOMIC DNA]</scope>
    <source>
        <strain evidence="1 2">AF10</strain>
    </source>
</reference>
<evidence type="ECO:0000313" key="2">
    <source>
        <dbReference type="Proteomes" id="UP000289437"/>
    </source>
</evidence>
<proteinExistence type="predicted"/>
<keyword evidence="2" id="KW-1185">Reference proteome</keyword>
<name>A0A4Q0T6B3_9BACT</name>
<protein>
    <submittedName>
        <fullName evidence="1">Uncharacterized protein</fullName>
    </submittedName>
</protein>
<reference evidence="2" key="2">
    <citation type="submission" date="2019-02" db="EMBL/GenBank/DDBJ databases">
        <title>Granulicella sibirica sp. nov., a psychrotolerant acidobacterium isolated from an organic soil layer in forested tundra, West Siberia.</title>
        <authorList>
            <person name="Oshkin I.Y."/>
            <person name="Kulichevskaya I.S."/>
            <person name="Rijpstra W.I.C."/>
            <person name="Sinninghe Damste J.S."/>
            <person name="Rakitin A.L."/>
            <person name="Ravin N.V."/>
            <person name="Dedysh S.N."/>
        </authorList>
    </citation>
    <scope>NUCLEOTIDE SEQUENCE [LARGE SCALE GENOMIC DNA]</scope>
    <source>
        <strain evidence="2">AF10</strain>
    </source>
</reference>
<dbReference type="AlphaFoldDB" id="A0A4Q0T6B3"/>
<dbReference type="RefSeq" id="WP_128911332.1">
    <property type="nucleotide sequence ID" value="NZ_RDSM01000001.1"/>
</dbReference>
<comment type="caution">
    <text evidence="1">The sequence shown here is derived from an EMBL/GenBank/DDBJ whole genome shotgun (WGS) entry which is preliminary data.</text>
</comment>
<dbReference type="EMBL" id="RDSM01000001">
    <property type="protein sequence ID" value="RXH57111.1"/>
    <property type="molecule type" value="Genomic_DNA"/>
</dbReference>